<comment type="caution">
    <text evidence="2">The sequence shown here is derived from an EMBL/GenBank/DDBJ whole genome shotgun (WGS) entry which is preliminary data.</text>
</comment>
<evidence type="ECO:0000256" key="1">
    <source>
        <dbReference type="SAM" id="Phobius"/>
    </source>
</evidence>
<keyword evidence="1" id="KW-0472">Membrane</keyword>
<reference evidence="3" key="1">
    <citation type="journal article" date="2019" name="Int. J. Syst. Evol. Microbiol.">
        <title>The Global Catalogue of Microorganisms (GCM) 10K type strain sequencing project: providing services to taxonomists for standard genome sequencing and annotation.</title>
        <authorList>
            <consortium name="The Broad Institute Genomics Platform"/>
            <consortium name="The Broad Institute Genome Sequencing Center for Infectious Disease"/>
            <person name="Wu L."/>
            <person name="Ma J."/>
        </authorList>
    </citation>
    <scope>NUCLEOTIDE SEQUENCE [LARGE SCALE GENOMIC DNA]</scope>
    <source>
        <strain evidence="3">JCM 17201</strain>
    </source>
</reference>
<feature type="transmembrane region" description="Helical" evidence="1">
    <location>
        <begin position="41"/>
        <end position="58"/>
    </location>
</feature>
<gene>
    <name evidence="2" type="ORF">GCM10022405_09240</name>
</gene>
<dbReference type="EMBL" id="BAABDG010000002">
    <property type="protein sequence ID" value="GAA3885961.1"/>
    <property type="molecule type" value="Genomic_DNA"/>
</dbReference>
<organism evidence="2 3">
    <name type="scientific">Gibbsiella dentisursi</name>
    <dbReference type="NCBI Taxonomy" id="796890"/>
    <lineage>
        <taxon>Bacteria</taxon>
        <taxon>Pseudomonadati</taxon>
        <taxon>Pseudomonadota</taxon>
        <taxon>Gammaproteobacteria</taxon>
        <taxon>Enterobacterales</taxon>
        <taxon>Yersiniaceae</taxon>
        <taxon>Gibbsiella</taxon>
    </lineage>
</organism>
<evidence type="ECO:0000313" key="3">
    <source>
        <dbReference type="Proteomes" id="UP001499994"/>
    </source>
</evidence>
<accession>A0ABP7KR98</accession>
<protein>
    <submittedName>
        <fullName evidence="2">Uncharacterized protein</fullName>
    </submittedName>
</protein>
<feature type="transmembrane region" description="Helical" evidence="1">
    <location>
        <begin position="7"/>
        <end position="29"/>
    </location>
</feature>
<evidence type="ECO:0000313" key="2">
    <source>
        <dbReference type="EMBL" id="GAA3885961.1"/>
    </source>
</evidence>
<dbReference type="Proteomes" id="UP001499994">
    <property type="component" value="Unassembled WGS sequence"/>
</dbReference>
<keyword evidence="3" id="KW-1185">Reference proteome</keyword>
<keyword evidence="1" id="KW-0812">Transmembrane</keyword>
<keyword evidence="1" id="KW-1133">Transmembrane helix</keyword>
<proteinExistence type="predicted"/>
<name>A0ABP7KR98_9GAMM</name>
<sequence length="63" mass="7418">MLIIVSKFLYFIALAICICNSVVGTFTIFTSDRPFDLGKLIQYYIPTMLLIVFYFFVIRKKMH</sequence>